<dbReference type="InterPro" id="IPR014729">
    <property type="entry name" value="Rossmann-like_a/b/a_fold"/>
</dbReference>
<feature type="compositionally biased region" description="Basic and acidic residues" evidence="1">
    <location>
        <begin position="71"/>
        <end position="94"/>
    </location>
</feature>
<evidence type="ECO:0000259" key="2">
    <source>
        <dbReference type="Pfam" id="PF00582"/>
    </source>
</evidence>
<sequence length="500" mass="54292">MSSAHGNGGKIRLPGDLGAKDPRRPKSPAAATLPGDLGPNDPRRAKSPDPRSATTSPAPEPSSPAHHRRHASDDGGVRLPEDPPEDRSEDRHESDDDADADNDNDTDQDADESQRGRGRKRPEPGRTTAGKAVNLRDDSEDSLRGSEFSATKPDPTKGESMIQFKKDAKRRIYSPATGKRRVHPSTAFDASTPMHSDDESQSELRAAQKLKLTMSAIHSTPSAHRVIRQIIRGDFEQLQQEAEDGRKRQRMYLVATDLSPESEYALEWTIGTVLRDGDTLFAVYAADEESVGAGGESGGGVEVGHGAESVMDTAKIIKGLPAIQQAPSFAAPSPLGRSSLGGSNPDLSVRSRSRGVFSSADSERRKALENISERCVRHLRKTRLQVRVVVEVFHCKSPRHMITEVIDFLSPTMVIIGSRGRSAVKGVLLGSFSNYLVTKSSVPVMVARKKLRKHSKPARNKDGLAVPYQGTGRAGRLTNVIEIPRKDGLRVKGWDQVGID</sequence>
<accession>A0AAI8YZC9</accession>
<feature type="compositionally biased region" description="Basic residues" evidence="1">
    <location>
        <begin position="167"/>
        <end position="183"/>
    </location>
</feature>
<evidence type="ECO:0000256" key="1">
    <source>
        <dbReference type="SAM" id="MobiDB-lite"/>
    </source>
</evidence>
<dbReference type="InterPro" id="IPR006016">
    <property type="entry name" value="UspA"/>
</dbReference>
<dbReference type="Gene3D" id="3.40.50.620">
    <property type="entry name" value="HUPs"/>
    <property type="match status" value="1"/>
</dbReference>
<feature type="domain" description="UspA" evidence="2">
    <location>
        <begin position="369"/>
        <end position="448"/>
    </location>
</feature>
<comment type="caution">
    <text evidence="3">The sequence shown here is derived from an EMBL/GenBank/DDBJ whole genome shotgun (WGS) entry which is preliminary data.</text>
</comment>
<dbReference type="Proteomes" id="UP001296104">
    <property type="component" value="Unassembled WGS sequence"/>
</dbReference>
<feature type="compositionally biased region" description="Basic and acidic residues" evidence="1">
    <location>
        <begin position="134"/>
        <end position="144"/>
    </location>
</feature>
<keyword evidence="3" id="KW-0378">Hydrolase</keyword>
<name>A0AAI8YZC9_9PEZI</name>
<dbReference type="AlphaFoldDB" id="A0AAI8YZC9"/>
<dbReference type="InterPro" id="IPR006015">
    <property type="entry name" value="Universal_stress_UspA"/>
</dbReference>
<feature type="region of interest" description="Disordered" evidence="1">
    <location>
        <begin position="1"/>
        <end position="200"/>
    </location>
</feature>
<protein>
    <submittedName>
        <fullName evidence="3">Adenine nucleotide alpha hydrolases</fullName>
    </submittedName>
</protein>
<dbReference type="PRINTS" id="PR01438">
    <property type="entry name" value="UNVRSLSTRESS"/>
</dbReference>
<dbReference type="SUPFAM" id="SSF52402">
    <property type="entry name" value="Adenine nucleotide alpha hydrolases-like"/>
    <property type="match status" value="1"/>
</dbReference>
<reference evidence="3" key="1">
    <citation type="submission" date="2023-11" db="EMBL/GenBank/DDBJ databases">
        <authorList>
            <person name="Alioto T."/>
            <person name="Alioto T."/>
            <person name="Gomez Garrido J."/>
        </authorList>
    </citation>
    <scope>NUCLEOTIDE SEQUENCE</scope>
</reference>
<organism evidence="3 4">
    <name type="scientific">Lecanosticta acicola</name>
    <dbReference type="NCBI Taxonomy" id="111012"/>
    <lineage>
        <taxon>Eukaryota</taxon>
        <taxon>Fungi</taxon>
        <taxon>Dikarya</taxon>
        <taxon>Ascomycota</taxon>
        <taxon>Pezizomycotina</taxon>
        <taxon>Dothideomycetes</taxon>
        <taxon>Dothideomycetidae</taxon>
        <taxon>Mycosphaerellales</taxon>
        <taxon>Mycosphaerellaceae</taxon>
        <taxon>Lecanosticta</taxon>
    </lineage>
</organism>
<dbReference type="Pfam" id="PF00582">
    <property type="entry name" value="Usp"/>
    <property type="match status" value="1"/>
</dbReference>
<evidence type="ECO:0000313" key="4">
    <source>
        <dbReference type="Proteomes" id="UP001296104"/>
    </source>
</evidence>
<evidence type="ECO:0000313" key="3">
    <source>
        <dbReference type="EMBL" id="CAK4020726.1"/>
    </source>
</evidence>
<dbReference type="EMBL" id="CAVMBE010000027">
    <property type="protein sequence ID" value="CAK4020726.1"/>
    <property type="molecule type" value="Genomic_DNA"/>
</dbReference>
<dbReference type="PANTHER" id="PTHR46100:SF4">
    <property type="entry name" value="USPA DOMAIN-CONTAINING PROTEIN"/>
    <property type="match status" value="1"/>
</dbReference>
<dbReference type="GO" id="GO:0016787">
    <property type="term" value="F:hydrolase activity"/>
    <property type="evidence" value="ECO:0007669"/>
    <property type="project" value="UniProtKB-KW"/>
</dbReference>
<dbReference type="PANTHER" id="PTHR46100">
    <property type="entry name" value="IMP2'P"/>
    <property type="match status" value="1"/>
</dbReference>
<feature type="region of interest" description="Disordered" evidence="1">
    <location>
        <begin position="328"/>
        <end position="355"/>
    </location>
</feature>
<dbReference type="CDD" id="cd23659">
    <property type="entry name" value="USP_At3g01520-like"/>
    <property type="match status" value="1"/>
</dbReference>
<feature type="compositionally biased region" description="Acidic residues" evidence="1">
    <location>
        <begin position="95"/>
        <end position="111"/>
    </location>
</feature>
<gene>
    <name evidence="3" type="ORF">LECACI_7A004749</name>
</gene>
<feature type="compositionally biased region" description="Low complexity" evidence="1">
    <location>
        <begin position="332"/>
        <end position="355"/>
    </location>
</feature>
<keyword evidence="4" id="KW-1185">Reference proteome</keyword>
<proteinExistence type="predicted"/>